<protein>
    <recommendedName>
        <fullName evidence="2">Protein kinase domain-containing protein</fullName>
    </recommendedName>
</protein>
<feature type="compositionally biased region" description="Basic and acidic residues" evidence="1">
    <location>
        <begin position="609"/>
        <end position="619"/>
    </location>
</feature>
<evidence type="ECO:0000256" key="1">
    <source>
        <dbReference type="SAM" id="MobiDB-lite"/>
    </source>
</evidence>
<comment type="caution">
    <text evidence="3">The sequence shown here is derived from an EMBL/GenBank/DDBJ whole genome shotgun (WGS) entry which is preliminary data.</text>
</comment>
<reference evidence="3 4" key="1">
    <citation type="journal article" date="2017" name="Mol. Ecol.">
        <title>Comparative and population genomic landscape of Phellinus noxius: A hypervariable fungus causing root rot in trees.</title>
        <authorList>
            <person name="Chung C.L."/>
            <person name="Lee T.J."/>
            <person name="Akiba M."/>
            <person name="Lee H.H."/>
            <person name="Kuo T.H."/>
            <person name="Liu D."/>
            <person name="Ke H.M."/>
            <person name="Yokoi T."/>
            <person name="Roa M.B."/>
            <person name="Lu M.J."/>
            <person name="Chang Y.Y."/>
            <person name="Ann P.J."/>
            <person name="Tsai J.N."/>
            <person name="Chen C.Y."/>
            <person name="Tzean S.S."/>
            <person name="Ota Y."/>
            <person name="Hattori T."/>
            <person name="Sahashi N."/>
            <person name="Liou R.F."/>
            <person name="Kikuchi T."/>
            <person name="Tsai I.J."/>
        </authorList>
    </citation>
    <scope>NUCLEOTIDE SEQUENCE [LARGE SCALE GENOMIC DNA]</scope>
    <source>
        <strain evidence="3 4">FFPRI411160</strain>
    </source>
</reference>
<dbReference type="OrthoDB" id="5584477at2759"/>
<feature type="domain" description="Protein kinase" evidence="2">
    <location>
        <begin position="266"/>
        <end position="522"/>
    </location>
</feature>
<dbReference type="PROSITE" id="PS00109">
    <property type="entry name" value="PROTEIN_KINASE_TYR"/>
    <property type="match status" value="1"/>
</dbReference>
<name>A0A286UXI7_9AGAM</name>
<dbReference type="GO" id="GO:0005524">
    <property type="term" value="F:ATP binding"/>
    <property type="evidence" value="ECO:0007669"/>
    <property type="project" value="InterPro"/>
</dbReference>
<dbReference type="Pfam" id="PF17667">
    <property type="entry name" value="Pkinase_fungal"/>
    <property type="match status" value="2"/>
</dbReference>
<gene>
    <name evidence="3" type="ORF">PNOK_0132200</name>
</gene>
<feature type="region of interest" description="Disordered" evidence="1">
    <location>
        <begin position="604"/>
        <end position="687"/>
    </location>
</feature>
<dbReference type="STRING" id="2282107.A0A286UXI7"/>
<dbReference type="InterPro" id="IPR040976">
    <property type="entry name" value="Pkinase_fungal"/>
</dbReference>
<dbReference type="Gene3D" id="1.10.510.10">
    <property type="entry name" value="Transferase(Phosphotransferase) domain 1"/>
    <property type="match status" value="1"/>
</dbReference>
<dbReference type="PANTHER" id="PTHR38248">
    <property type="entry name" value="FUNK1 6"/>
    <property type="match status" value="1"/>
</dbReference>
<dbReference type="PANTHER" id="PTHR38248:SF2">
    <property type="entry name" value="FUNK1 11"/>
    <property type="match status" value="1"/>
</dbReference>
<dbReference type="AlphaFoldDB" id="A0A286UXI7"/>
<dbReference type="SMART" id="SM00220">
    <property type="entry name" value="S_TKc"/>
    <property type="match status" value="1"/>
</dbReference>
<dbReference type="SUPFAM" id="SSF56112">
    <property type="entry name" value="Protein kinase-like (PK-like)"/>
    <property type="match status" value="1"/>
</dbReference>
<dbReference type="InterPro" id="IPR011009">
    <property type="entry name" value="Kinase-like_dom_sf"/>
</dbReference>
<dbReference type="InParanoid" id="A0A286UXI7"/>
<evidence type="ECO:0000313" key="3">
    <source>
        <dbReference type="EMBL" id="PAV24254.1"/>
    </source>
</evidence>
<dbReference type="Proteomes" id="UP000217199">
    <property type="component" value="Unassembled WGS sequence"/>
</dbReference>
<evidence type="ECO:0000313" key="4">
    <source>
        <dbReference type="Proteomes" id="UP000217199"/>
    </source>
</evidence>
<evidence type="ECO:0000259" key="2">
    <source>
        <dbReference type="SMART" id="SM00220"/>
    </source>
</evidence>
<accession>A0A286UXI7</accession>
<organism evidence="3 4">
    <name type="scientific">Pyrrhoderma noxium</name>
    <dbReference type="NCBI Taxonomy" id="2282107"/>
    <lineage>
        <taxon>Eukaryota</taxon>
        <taxon>Fungi</taxon>
        <taxon>Dikarya</taxon>
        <taxon>Basidiomycota</taxon>
        <taxon>Agaricomycotina</taxon>
        <taxon>Agaricomycetes</taxon>
        <taxon>Hymenochaetales</taxon>
        <taxon>Hymenochaetaceae</taxon>
        <taxon>Pyrrhoderma</taxon>
    </lineage>
</organism>
<keyword evidence="4" id="KW-1185">Reference proteome</keyword>
<dbReference type="InterPro" id="IPR008266">
    <property type="entry name" value="Tyr_kinase_AS"/>
</dbReference>
<dbReference type="InterPro" id="IPR000719">
    <property type="entry name" value="Prot_kinase_dom"/>
</dbReference>
<dbReference type="EMBL" id="NBII01000001">
    <property type="protein sequence ID" value="PAV24254.1"/>
    <property type="molecule type" value="Genomic_DNA"/>
</dbReference>
<feature type="compositionally biased region" description="Basic residues" evidence="1">
    <location>
        <begin position="676"/>
        <end position="687"/>
    </location>
</feature>
<feature type="compositionally biased region" description="Basic and acidic residues" evidence="1">
    <location>
        <begin position="638"/>
        <end position="667"/>
    </location>
</feature>
<dbReference type="GO" id="GO:0004672">
    <property type="term" value="F:protein kinase activity"/>
    <property type="evidence" value="ECO:0007669"/>
    <property type="project" value="InterPro"/>
</dbReference>
<proteinExistence type="predicted"/>
<sequence>MQHDTTTPSRVAGFANKLFPDSALPYDVDDVFAKLKGKNVYYGRKLRWRGWPKSTISEGGHNVIQFLNKLADTVCTVSGLKPRSRRFSFSGKEDGTPHIVVRDIDESQPRRRRFRKNMYSEHEDYDYDYFLACGFATSRLYRDRHEEPIKMGNCIKHTLRYHHMRRYLISFEIWDSMFNVMLHNHVGSVESGPISIHKNPREFLKVITGLLLCDEAQLGFDPTVTHDSIMVKNMPSSQQPRRGSFPEYKKLCVAYGLSYGKHNGTYILLCENAELGNYKGNFVIKDFWSKSDDVFEGLPREVYINNCLKDFEGVPHMISYEYVKVDGKPGDLPVKGFKEVTKHVRMVMDQYGFPIQEFGSRQELILAFKDFTNTIVRLYVEKRILHRDISLANLLLGEKGWTAGQRRKGLIIDFDRSIQIHTFPQDDFTSIQGTYRYMACERLEACEDDALFNAGHRAYHDLESLFYVLLWLCTRFDGPQKNIGRDIEGTFWKDWEPKDDSSFSVKESGRLKAEVMKNKKMFEYKVLSEVRPYFMPLKGCLRDLRGILFGNYIDHMDPQYAVQSANLRLFEKRMVAVFDKALFGPLQDAERLPTEVGIFVPYPMAGGKDPARGRNRDNSEVPDNLPGPPPSPGGVRVVYEKDDSQIKEADVHSKKRTRNEFEGDSGKENQQSTPSRARKKSKPSSNT</sequence>